<organism evidence="2 3">
    <name type="scientific">Streptomyces coacervatus</name>
    <dbReference type="NCBI Taxonomy" id="647381"/>
    <lineage>
        <taxon>Bacteria</taxon>
        <taxon>Bacillati</taxon>
        <taxon>Actinomycetota</taxon>
        <taxon>Actinomycetes</taxon>
        <taxon>Kitasatosporales</taxon>
        <taxon>Streptomycetaceae</taxon>
        <taxon>Streptomyces</taxon>
    </lineage>
</organism>
<protein>
    <submittedName>
        <fullName evidence="2">Uncharacterized protein</fullName>
    </submittedName>
</protein>
<keyword evidence="3" id="KW-1185">Reference proteome</keyword>
<gene>
    <name evidence="2" type="ORF">GCM10022403_099370</name>
</gene>
<evidence type="ECO:0000313" key="3">
    <source>
        <dbReference type="Proteomes" id="UP001501009"/>
    </source>
</evidence>
<name>A0ABP7JRA3_9ACTN</name>
<dbReference type="Proteomes" id="UP001501009">
    <property type="component" value="Unassembled WGS sequence"/>
</dbReference>
<feature type="region of interest" description="Disordered" evidence="1">
    <location>
        <begin position="1"/>
        <end position="31"/>
    </location>
</feature>
<dbReference type="EMBL" id="BAABDE010000052">
    <property type="protein sequence ID" value="GAA3852104.1"/>
    <property type="molecule type" value="Genomic_DNA"/>
</dbReference>
<sequence length="81" mass="8809">MGPVGWQQASRPERRRRLLPTPGGLDEDHPDWEALTERQLALYGASISLHDKGLVRVVSPANGARPDLVETTAEGRAALPT</sequence>
<proteinExistence type="predicted"/>
<evidence type="ECO:0000313" key="2">
    <source>
        <dbReference type="EMBL" id="GAA3852104.1"/>
    </source>
</evidence>
<reference evidence="3" key="1">
    <citation type="journal article" date="2019" name="Int. J. Syst. Evol. Microbiol.">
        <title>The Global Catalogue of Microorganisms (GCM) 10K type strain sequencing project: providing services to taxonomists for standard genome sequencing and annotation.</title>
        <authorList>
            <consortium name="The Broad Institute Genomics Platform"/>
            <consortium name="The Broad Institute Genome Sequencing Center for Infectious Disease"/>
            <person name="Wu L."/>
            <person name="Ma J."/>
        </authorList>
    </citation>
    <scope>NUCLEOTIDE SEQUENCE [LARGE SCALE GENOMIC DNA]</scope>
    <source>
        <strain evidence="3">JCM 17138</strain>
    </source>
</reference>
<comment type="caution">
    <text evidence="2">The sequence shown here is derived from an EMBL/GenBank/DDBJ whole genome shotgun (WGS) entry which is preliminary data.</text>
</comment>
<evidence type="ECO:0000256" key="1">
    <source>
        <dbReference type="SAM" id="MobiDB-lite"/>
    </source>
</evidence>
<accession>A0ABP7JRA3</accession>